<evidence type="ECO:0000256" key="1">
    <source>
        <dbReference type="SAM" id="MobiDB-lite"/>
    </source>
</evidence>
<sequence length="100" mass="10957">MEAETTVPSFPPGFLRGACASAFRTEGAADTGNVEWIEGAGKRFGPVRIDDGTPRRRPRRSTGAARRGRDGPRRAATPPGTADGAHPRTHTRWMRSWLMR</sequence>
<feature type="region of interest" description="Disordered" evidence="1">
    <location>
        <begin position="41"/>
        <end position="100"/>
    </location>
</feature>
<reference evidence="3" key="1">
    <citation type="journal article" date="2019" name="Int. J. Syst. Evol. Microbiol.">
        <title>The Global Catalogue of Microorganisms (GCM) 10K type strain sequencing project: providing services to taxonomists for standard genome sequencing and annotation.</title>
        <authorList>
            <consortium name="The Broad Institute Genomics Platform"/>
            <consortium name="The Broad Institute Genome Sequencing Center for Infectious Disease"/>
            <person name="Wu L."/>
            <person name="Ma J."/>
        </authorList>
    </citation>
    <scope>NUCLEOTIDE SEQUENCE [LARGE SCALE GENOMIC DNA]</scope>
    <source>
        <strain evidence="3">JCM 4376</strain>
    </source>
</reference>
<protein>
    <submittedName>
        <fullName evidence="2">Uncharacterized protein</fullName>
    </submittedName>
</protein>
<accession>A0ABQ2W0J4</accession>
<dbReference type="Proteomes" id="UP000660675">
    <property type="component" value="Unassembled WGS sequence"/>
</dbReference>
<proteinExistence type="predicted"/>
<comment type="caution">
    <text evidence="2">The sequence shown here is derived from an EMBL/GenBank/DDBJ whole genome shotgun (WGS) entry which is preliminary data.</text>
</comment>
<evidence type="ECO:0000313" key="3">
    <source>
        <dbReference type="Proteomes" id="UP000660675"/>
    </source>
</evidence>
<dbReference type="EMBL" id="BMTF01000007">
    <property type="protein sequence ID" value="GGV83725.1"/>
    <property type="molecule type" value="Genomic_DNA"/>
</dbReference>
<name>A0ABQ2W0J4_9ACTN</name>
<keyword evidence="3" id="KW-1185">Reference proteome</keyword>
<organism evidence="2 3">
    <name type="scientific">Streptomyces gelaticus</name>
    <dbReference type="NCBI Taxonomy" id="285446"/>
    <lineage>
        <taxon>Bacteria</taxon>
        <taxon>Bacillati</taxon>
        <taxon>Actinomycetota</taxon>
        <taxon>Actinomycetes</taxon>
        <taxon>Kitasatosporales</taxon>
        <taxon>Streptomycetaceae</taxon>
        <taxon>Streptomyces</taxon>
    </lineage>
</organism>
<gene>
    <name evidence="2" type="ORF">GCM10015535_27320</name>
</gene>
<evidence type="ECO:0000313" key="2">
    <source>
        <dbReference type="EMBL" id="GGV83725.1"/>
    </source>
</evidence>